<sequence length="112" mass="12354">MSFAYVQQFVNNWYGVVWSGGGCPVENLKVSSLPFADDVVLLTSLSHNLQGALNQFTAECKLTKSLQYSARIEKFVLLIEVARTGTNFLLAWSSSEPLGSPLRSLLQQQLSV</sequence>
<keyword evidence="2" id="KW-1185">Reference proteome</keyword>
<organism evidence="1 2">
    <name type="scientific">Ataeniobius toweri</name>
    <dbReference type="NCBI Taxonomy" id="208326"/>
    <lineage>
        <taxon>Eukaryota</taxon>
        <taxon>Metazoa</taxon>
        <taxon>Chordata</taxon>
        <taxon>Craniata</taxon>
        <taxon>Vertebrata</taxon>
        <taxon>Euteleostomi</taxon>
        <taxon>Actinopterygii</taxon>
        <taxon>Neopterygii</taxon>
        <taxon>Teleostei</taxon>
        <taxon>Neoteleostei</taxon>
        <taxon>Acanthomorphata</taxon>
        <taxon>Ovalentaria</taxon>
        <taxon>Atherinomorphae</taxon>
        <taxon>Cyprinodontiformes</taxon>
        <taxon>Goodeidae</taxon>
        <taxon>Ataeniobius</taxon>
    </lineage>
</organism>
<name>A0ABU7AJ99_9TELE</name>
<comment type="caution">
    <text evidence="1">The sequence shown here is derived from an EMBL/GenBank/DDBJ whole genome shotgun (WGS) entry which is preliminary data.</text>
</comment>
<proteinExistence type="predicted"/>
<dbReference type="EMBL" id="JAHUTI010019984">
    <property type="protein sequence ID" value="MED6238262.1"/>
    <property type="molecule type" value="Genomic_DNA"/>
</dbReference>
<evidence type="ECO:0000313" key="2">
    <source>
        <dbReference type="Proteomes" id="UP001345963"/>
    </source>
</evidence>
<protein>
    <recommendedName>
        <fullName evidence="3">Reverse transcriptase domain-containing protein</fullName>
    </recommendedName>
</protein>
<accession>A0ABU7AJ99</accession>
<reference evidence="1 2" key="1">
    <citation type="submission" date="2021-07" db="EMBL/GenBank/DDBJ databases">
        <authorList>
            <person name="Palmer J.M."/>
        </authorList>
    </citation>
    <scope>NUCLEOTIDE SEQUENCE [LARGE SCALE GENOMIC DNA]</scope>
    <source>
        <strain evidence="1 2">AT_MEX2019</strain>
        <tissue evidence="1">Muscle</tissue>
    </source>
</reference>
<evidence type="ECO:0008006" key="3">
    <source>
        <dbReference type="Google" id="ProtNLM"/>
    </source>
</evidence>
<dbReference type="Proteomes" id="UP001345963">
    <property type="component" value="Unassembled WGS sequence"/>
</dbReference>
<gene>
    <name evidence="1" type="ORF">ATANTOWER_015140</name>
</gene>
<evidence type="ECO:0000313" key="1">
    <source>
        <dbReference type="EMBL" id="MED6238262.1"/>
    </source>
</evidence>